<accession>A0ABW8TH62</accession>
<dbReference type="PANTHER" id="PTHR41786:SF1">
    <property type="entry name" value="6-HYDROXYMETHYLPTERIN DIPHOSPHOKINASE MPTE-LIKE DOMAIN-CONTAINING PROTEIN"/>
    <property type="match status" value="1"/>
</dbReference>
<protein>
    <submittedName>
        <fullName evidence="2">Motility associated factor glycosyltransferase family protein</fullName>
    </submittedName>
</protein>
<dbReference type="Proteomes" id="UP001623592">
    <property type="component" value="Unassembled WGS sequence"/>
</dbReference>
<feature type="domain" description="6-hydroxymethylpterin diphosphokinase MptE-like" evidence="1">
    <location>
        <begin position="205"/>
        <end position="374"/>
    </location>
</feature>
<comment type="caution">
    <text evidence="2">The sequence shown here is derived from an EMBL/GenBank/DDBJ whole genome shotgun (WGS) entry which is preliminary data.</text>
</comment>
<organism evidence="2 3">
    <name type="scientific">Clostridium neuense</name>
    <dbReference type="NCBI Taxonomy" id="1728934"/>
    <lineage>
        <taxon>Bacteria</taxon>
        <taxon>Bacillati</taxon>
        <taxon>Bacillota</taxon>
        <taxon>Clostridia</taxon>
        <taxon>Eubacteriales</taxon>
        <taxon>Clostridiaceae</taxon>
        <taxon>Clostridium</taxon>
    </lineage>
</organism>
<reference evidence="2 3" key="1">
    <citation type="submission" date="2024-11" db="EMBL/GenBank/DDBJ databases">
        <authorList>
            <person name="Heng Y.C."/>
            <person name="Lim A.C.H."/>
            <person name="Lee J.K.Y."/>
            <person name="Kittelmann S."/>
        </authorList>
    </citation>
    <scope>NUCLEOTIDE SEQUENCE [LARGE SCALE GENOMIC DNA]</scope>
    <source>
        <strain evidence="2 3">WILCCON 0114</strain>
    </source>
</reference>
<name>A0ABW8TH62_9CLOT</name>
<evidence type="ECO:0000313" key="2">
    <source>
        <dbReference type="EMBL" id="MFL0251641.1"/>
    </source>
</evidence>
<dbReference type="PANTHER" id="PTHR41786">
    <property type="entry name" value="MOTILITY ACCESSORY FACTOR MAF"/>
    <property type="match status" value="1"/>
</dbReference>
<dbReference type="InterPro" id="IPR002826">
    <property type="entry name" value="MptE-like"/>
</dbReference>
<dbReference type="Pfam" id="PF01973">
    <property type="entry name" value="MptE-like"/>
    <property type="match status" value="1"/>
</dbReference>
<gene>
    <name evidence="2" type="ORF">ACJDT4_14555</name>
</gene>
<dbReference type="EMBL" id="JBJIAA010000011">
    <property type="protein sequence ID" value="MFL0251641.1"/>
    <property type="molecule type" value="Genomic_DNA"/>
</dbReference>
<evidence type="ECO:0000313" key="3">
    <source>
        <dbReference type="Proteomes" id="UP001623592"/>
    </source>
</evidence>
<dbReference type="RefSeq" id="WP_406788292.1">
    <property type="nucleotide sequence ID" value="NZ_JBJIAA010000011.1"/>
</dbReference>
<sequence length="588" mass="68211">MREIYNKNLKLLEAIDEVLYNEIINSNNKSAYLERSLSGKLNIVKKHKGKKYRIYSRVDPMEMAEYISNNAFSEDADIIFIFGLGLCYELKKMIEKDKERIYIIIEPDEDIFKVMLENVDIGFMINSPYDIGLYVGKDLGRIMGIFENAIKELKSLKIKFVILPAYKAIYYSLYKKIMEGLRRKLSRYIFNINSINSSDKTWYRNYIKNIFYIKDTCPVKVLNEEFEGVPAVICAAGPSMSYHIKKLKEIKDNVLIASVGTGITVLESNGIKAHIAGAMDGNESEGKLFEKLVLNKDVNLFYSLQVDNKVLEYTGKHKFLMNQTNMDSYVSKCFKWDTYSKFSGTSIANVMAENLAKLGCNPIIFLGQDLCYSRNKNYAEGAIFHSEISDDQLKNSADFIKVKNNKGEDVYTKQAFISMKDVMERVVALNPNTKFFNSSEDGLNIRGAENINFDDYYDEKLSNLPKKNFSNEIRYLHNYAICENINNGFINDFFKELKETLNIIIRICENMVNLIQSDYEVGVKRIYIKNFEEQLNKISFYTEVLKFSVENIEFLAPKSYLERKLNVYLYVLDKCHIMLNNMREEVDF</sequence>
<keyword evidence="3" id="KW-1185">Reference proteome</keyword>
<proteinExistence type="predicted"/>
<evidence type="ECO:0000259" key="1">
    <source>
        <dbReference type="Pfam" id="PF01973"/>
    </source>
</evidence>